<keyword evidence="11" id="KW-1185">Reference proteome</keyword>
<dbReference type="InterPro" id="IPR016164">
    <property type="entry name" value="FAD-linked_Oxase-like_C"/>
</dbReference>
<dbReference type="GO" id="GO:1903457">
    <property type="term" value="P:lactate catabolic process"/>
    <property type="evidence" value="ECO:0007669"/>
    <property type="project" value="TreeGrafter"/>
</dbReference>
<dbReference type="eggNOG" id="COG0247">
    <property type="taxonomic scope" value="Bacteria"/>
</dbReference>
<protein>
    <recommendedName>
        <fullName evidence="7">D-lactate dehydrogenase (cytochrome)</fullName>
        <ecNumber evidence="7">1.1.2.4</ecNumber>
    </recommendedName>
</protein>
<dbReference type="GO" id="GO:0071949">
    <property type="term" value="F:FAD binding"/>
    <property type="evidence" value="ECO:0007669"/>
    <property type="project" value="InterPro"/>
</dbReference>
<dbReference type="AlphaFoldDB" id="A0A1M6DP06"/>
<dbReference type="GeneID" id="92711588"/>
<dbReference type="SUPFAM" id="SSF56176">
    <property type="entry name" value="FAD-binding/transporter-associated domain-like"/>
    <property type="match status" value="1"/>
</dbReference>
<gene>
    <name evidence="10" type="ORF">SAMN05444350_10735</name>
</gene>
<dbReference type="PROSITE" id="PS51387">
    <property type="entry name" value="FAD_PCMH"/>
    <property type="match status" value="1"/>
</dbReference>
<dbReference type="GO" id="GO:0008720">
    <property type="term" value="F:D-lactate dehydrogenase (NAD+) activity"/>
    <property type="evidence" value="ECO:0007669"/>
    <property type="project" value="TreeGrafter"/>
</dbReference>
<proteinExistence type="inferred from homology"/>
<dbReference type="InterPro" id="IPR009051">
    <property type="entry name" value="Helical_ferredxn"/>
</dbReference>
<feature type="domain" description="4Fe-4S ferredoxin-type" evidence="8">
    <location>
        <begin position="621"/>
        <end position="650"/>
    </location>
</feature>
<sequence>MAKSNYMAFLHDACQVIPQERIYTDELRRLAWGTDAGFYRLIPQIVIRSGNEGEISGLLRLADRYGLPVTFRAAGTSLSGQAISDSILIVAGKHWEKYSISPDHEQITLQPGIIGQRVNEILAPYGRKFAPDPASVKSAMVGGIVMNNASGMNCGTHANSDKVLISARIVLADGTVLDTGDDISRASFEATHPDFLNRIRELRDEIRADEALSARIRYKYSIKNVTGLNLLPFVRFDDPFDIIAHLMVGSEGTLAFLSQVTMRTEYDYPHKASAMLYFKSIKDACRAVVAMKELTNRNSSDTDNADDADSLSTMQRDNAAFKSASSVSSVSKKLVKGAELLDYKSLSSVDDPIYIRYKQEVSDPSGLTAVLTETKARTREELAQNLSAIEACLTSFSTYIPVHFTDRPEEYSKYWAIRSGIFPSVGGTRQPGTTCLIEDVAFHIEDLPEATADLQQLIARHGYDDACIYGHALEGNYHFILNQSFSTDAEVKRYEELMNDVKSLVVDKYDGSLKAEHGTGRNMAPFVKYEWGEAAFEAMKAVKQLFDPKGLLNPGVIFNDDPQCHIKDLKQLPLFQIDNSQLTIDNSMQNGSATSNSAAQHSTAQHSAANCQLSIVNCQLNKVHCQLNKCIECGFCEVNCLSCGFTLSSRQRIVVQREISRLRQSGEDEERLALLEKQYRYPGNQTCAGDGLCSMSCPMNINTGDLTHIIRQESLPKGSLGYKAGDFAANHFAGVKSALRPVLSLANFGHSLLGTKAMSSITKSLHNILGIPLWTPAMPLPIDNSQLTIDNSMQHDSATSNSAAQHSAANCQLSIVNCQLNKVVYFPSCINQTMGLPKRSPVVQPLVNKMISLLRKGGYEVIFPKDMDKLCCGTIWESKGMLDIADRKAAELEAALWEASEQGKYPVLCDQSPCLHRMRETIKRMKLYEPAEFIYTFLRDRLVFTQTDRPVALHITCSMRRMGLADTIISLAKLCSTHVIIPEEVGCCGFAGDRGFTYPELNSYALRKLRPQIEASGVAIGYSNSRTCEIGLTTNSGIPYVSIAYLVDQCTKGIDNATQHDSAANCQLSTVNCQLNK</sequence>
<feature type="domain" description="FAD-binding PCMH-type" evidence="9">
    <location>
        <begin position="39"/>
        <end position="267"/>
    </location>
</feature>
<keyword evidence="6" id="KW-0560">Oxidoreductase</keyword>
<dbReference type="PANTHER" id="PTHR11748:SF111">
    <property type="entry name" value="D-LACTATE DEHYDROGENASE, MITOCHONDRIAL-RELATED"/>
    <property type="match status" value="1"/>
</dbReference>
<dbReference type="Pfam" id="PF01565">
    <property type="entry name" value="FAD_binding_4"/>
    <property type="match status" value="1"/>
</dbReference>
<dbReference type="Gene3D" id="1.10.45.10">
    <property type="entry name" value="Vanillyl-alcohol Oxidase, Chain A, domain 4"/>
    <property type="match status" value="1"/>
</dbReference>
<dbReference type="InterPro" id="IPR036318">
    <property type="entry name" value="FAD-bd_PCMH-like_sf"/>
</dbReference>
<evidence type="ECO:0000256" key="2">
    <source>
        <dbReference type="ARBA" id="ARBA00008000"/>
    </source>
</evidence>
<dbReference type="eggNOG" id="COG1145">
    <property type="taxonomic scope" value="Bacteria"/>
</dbReference>
<dbReference type="PROSITE" id="PS51379">
    <property type="entry name" value="4FE4S_FER_2"/>
    <property type="match status" value="1"/>
</dbReference>
<dbReference type="Gene3D" id="3.30.43.10">
    <property type="entry name" value="Uridine Diphospho-n-acetylenolpyruvylglucosamine Reductase, domain 2"/>
    <property type="match status" value="1"/>
</dbReference>
<evidence type="ECO:0000259" key="9">
    <source>
        <dbReference type="PROSITE" id="PS51387"/>
    </source>
</evidence>
<evidence type="ECO:0000313" key="10">
    <source>
        <dbReference type="EMBL" id="SHI74859.1"/>
    </source>
</evidence>
<dbReference type="InterPro" id="IPR004113">
    <property type="entry name" value="FAD-bd_oxidored_4_C"/>
</dbReference>
<comment type="cofactor">
    <cofactor evidence="1">
        <name>FAD</name>
        <dbReference type="ChEBI" id="CHEBI:57692"/>
    </cofactor>
</comment>
<evidence type="ECO:0000259" key="8">
    <source>
        <dbReference type="PROSITE" id="PS51379"/>
    </source>
</evidence>
<evidence type="ECO:0000256" key="4">
    <source>
        <dbReference type="ARBA" id="ARBA00022827"/>
    </source>
</evidence>
<keyword evidence="3" id="KW-0285">Flavoprotein</keyword>
<dbReference type="SUPFAM" id="SSF46548">
    <property type="entry name" value="alpha-helical ferredoxin"/>
    <property type="match status" value="1"/>
</dbReference>
<evidence type="ECO:0000256" key="5">
    <source>
        <dbReference type="ARBA" id="ARBA00022946"/>
    </source>
</evidence>
<evidence type="ECO:0000256" key="1">
    <source>
        <dbReference type="ARBA" id="ARBA00001974"/>
    </source>
</evidence>
<dbReference type="InterPro" id="IPR017896">
    <property type="entry name" value="4Fe4S_Fe-S-bd"/>
</dbReference>
<dbReference type="InterPro" id="IPR016167">
    <property type="entry name" value="FAD-bd_PCMH_sub1"/>
</dbReference>
<dbReference type="Pfam" id="PF02754">
    <property type="entry name" value="CCG"/>
    <property type="match status" value="2"/>
</dbReference>
<dbReference type="RefSeq" id="WP_244895736.1">
    <property type="nucleotide sequence ID" value="NZ_FQZN01000007.1"/>
</dbReference>
<dbReference type="GO" id="GO:0004458">
    <property type="term" value="F:D-lactate dehydrogenase (cytochrome) activity"/>
    <property type="evidence" value="ECO:0007669"/>
    <property type="project" value="UniProtKB-EC"/>
</dbReference>
<dbReference type="eggNOG" id="COG0277">
    <property type="taxonomic scope" value="Bacteria"/>
</dbReference>
<dbReference type="EC" id="1.1.2.4" evidence="7"/>
<accession>A0A1M6DP06</accession>
<evidence type="ECO:0000313" key="11">
    <source>
        <dbReference type="Proteomes" id="UP000184192"/>
    </source>
</evidence>
<dbReference type="Gene3D" id="3.30.70.2740">
    <property type="match status" value="1"/>
</dbReference>
<dbReference type="Gene3D" id="1.10.1060.10">
    <property type="entry name" value="Alpha-helical ferredoxin"/>
    <property type="match status" value="1"/>
</dbReference>
<name>A0A1M6DP06_9BACE</name>
<dbReference type="GO" id="GO:0051536">
    <property type="term" value="F:iron-sulfur cluster binding"/>
    <property type="evidence" value="ECO:0007669"/>
    <property type="project" value="InterPro"/>
</dbReference>
<dbReference type="FunFam" id="1.10.45.10:FF:000001">
    <property type="entry name" value="D-lactate dehydrogenase mitochondrial"/>
    <property type="match status" value="1"/>
</dbReference>
<dbReference type="InterPro" id="IPR006094">
    <property type="entry name" value="Oxid_FAD_bind_N"/>
</dbReference>
<dbReference type="InterPro" id="IPR004017">
    <property type="entry name" value="Cys_rich_dom"/>
</dbReference>
<evidence type="ECO:0000256" key="6">
    <source>
        <dbReference type="ARBA" id="ARBA00023002"/>
    </source>
</evidence>
<reference evidence="11" key="1">
    <citation type="submission" date="2016-11" db="EMBL/GenBank/DDBJ databases">
        <authorList>
            <person name="Varghese N."/>
            <person name="Submissions S."/>
        </authorList>
    </citation>
    <scope>NUCLEOTIDE SEQUENCE [LARGE SCALE GENOMIC DNA]</scope>
    <source>
        <strain evidence="11">DSM 26884</strain>
    </source>
</reference>
<dbReference type="SUPFAM" id="SSF55103">
    <property type="entry name" value="FAD-linked oxidases, C-terminal domain"/>
    <property type="match status" value="1"/>
</dbReference>
<evidence type="ECO:0000256" key="7">
    <source>
        <dbReference type="ARBA" id="ARBA00038897"/>
    </source>
</evidence>
<keyword evidence="5" id="KW-0809">Transit peptide</keyword>
<dbReference type="InterPro" id="IPR016171">
    <property type="entry name" value="Vanillyl_alc_oxidase_C-sub2"/>
</dbReference>
<dbReference type="PANTHER" id="PTHR11748">
    <property type="entry name" value="D-LACTATE DEHYDROGENASE"/>
    <property type="match status" value="1"/>
</dbReference>
<dbReference type="Pfam" id="PF02913">
    <property type="entry name" value="FAD-oxidase_C"/>
    <property type="match status" value="1"/>
</dbReference>
<comment type="similarity">
    <text evidence="2">Belongs to the FAD-binding oxidoreductase/transferase type 4 family.</text>
</comment>
<dbReference type="InterPro" id="IPR016169">
    <property type="entry name" value="FAD-bd_PCMH_sub2"/>
</dbReference>
<dbReference type="Proteomes" id="UP000184192">
    <property type="component" value="Unassembled WGS sequence"/>
</dbReference>
<keyword evidence="4" id="KW-0274">FAD</keyword>
<evidence type="ECO:0000256" key="3">
    <source>
        <dbReference type="ARBA" id="ARBA00022630"/>
    </source>
</evidence>
<dbReference type="Gene3D" id="3.30.465.10">
    <property type="match status" value="1"/>
</dbReference>
<dbReference type="EMBL" id="FQZN01000007">
    <property type="protein sequence ID" value="SHI74859.1"/>
    <property type="molecule type" value="Genomic_DNA"/>
</dbReference>
<dbReference type="InterPro" id="IPR016166">
    <property type="entry name" value="FAD-bd_PCMH"/>
</dbReference>
<organism evidence="10 11">
    <name type="scientific">Bacteroides stercorirosoris</name>
    <dbReference type="NCBI Taxonomy" id="871324"/>
    <lineage>
        <taxon>Bacteria</taxon>
        <taxon>Pseudomonadati</taxon>
        <taxon>Bacteroidota</taxon>
        <taxon>Bacteroidia</taxon>
        <taxon>Bacteroidales</taxon>
        <taxon>Bacteroidaceae</taxon>
        <taxon>Bacteroides</taxon>
    </lineage>
</organism>